<dbReference type="Gene3D" id="3.40.960.10">
    <property type="entry name" value="VSR Endonuclease"/>
    <property type="match status" value="1"/>
</dbReference>
<keyword evidence="5 6" id="KW-0234">DNA repair</keyword>
<dbReference type="GO" id="GO:0016787">
    <property type="term" value="F:hydrolase activity"/>
    <property type="evidence" value="ECO:0007669"/>
    <property type="project" value="UniProtKB-KW"/>
</dbReference>
<comment type="function">
    <text evidence="6">May nick specific sequences that contain T:G mispairs resulting from m5C-deamination.</text>
</comment>
<dbReference type="Pfam" id="PF03852">
    <property type="entry name" value="Vsr"/>
    <property type="match status" value="1"/>
</dbReference>
<organism evidence="8 9">
    <name type="scientific">Candidatus Yanofskybacteria bacterium RIFCSPLOWO2_12_FULL_43_11b</name>
    <dbReference type="NCBI Taxonomy" id="1802710"/>
    <lineage>
        <taxon>Bacteria</taxon>
        <taxon>Candidatus Yanofskyibacteriota</taxon>
    </lineage>
</organism>
<evidence type="ECO:0000256" key="4">
    <source>
        <dbReference type="ARBA" id="ARBA00022801"/>
    </source>
</evidence>
<dbReference type="GO" id="GO:0006298">
    <property type="term" value="P:mismatch repair"/>
    <property type="evidence" value="ECO:0007669"/>
    <property type="project" value="UniProtKB-UniRule"/>
</dbReference>
<dbReference type="InterPro" id="IPR004603">
    <property type="entry name" value="DNA_mismatch_endonuc_vsr"/>
</dbReference>
<dbReference type="EMBL" id="MGKY01000001">
    <property type="protein sequence ID" value="OGN34413.1"/>
    <property type="molecule type" value="Genomic_DNA"/>
</dbReference>
<evidence type="ECO:0000256" key="3">
    <source>
        <dbReference type="ARBA" id="ARBA00022763"/>
    </source>
</evidence>
<reference evidence="8 9" key="1">
    <citation type="journal article" date="2016" name="Nat. Commun.">
        <title>Thousands of microbial genomes shed light on interconnected biogeochemical processes in an aquifer system.</title>
        <authorList>
            <person name="Anantharaman K."/>
            <person name="Brown C.T."/>
            <person name="Hug L.A."/>
            <person name="Sharon I."/>
            <person name="Castelle C.J."/>
            <person name="Probst A.J."/>
            <person name="Thomas B.C."/>
            <person name="Singh A."/>
            <person name="Wilkins M.J."/>
            <person name="Karaoz U."/>
            <person name="Brodie E.L."/>
            <person name="Williams K.H."/>
            <person name="Hubbard S.S."/>
            <person name="Banfield J.F."/>
        </authorList>
    </citation>
    <scope>NUCLEOTIDE SEQUENCE [LARGE SCALE GENOMIC DNA]</scope>
</reference>
<dbReference type="NCBIfam" id="TIGR00632">
    <property type="entry name" value="vsr"/>
    <property type="match status" value="1"/>
</dbReference>
<gene>
    <name evidence="8" type="ORF">A3G51_03430</name>
</gene>
<keyword evidence="3 6" id="KW-0227">DNA damage</keyword>
<comment type="caution">
    <text evidence="8">The sequence shown here is derived from an EMBL/GenBank/DDBJ whole genome shotgun (WGS) entry which is preliminary data.</text>
</comment>
<dbReference type="Proteomes" id="UP000177745">
    <property type="component" value="Unassembled WGS sequence"/>
</dbReference>
<dbReference type="AlphaFoldDB" id="A0A1F8HA08"/>
<keyword evidence="4 6" id="KW-0378">Hydrolase</keyword>
<evidence type="ECO:0000256" key="2">
    <source>
        <dbReference type="ARBA" id="ARBA00022759"/>
    </source>
</evidence>
<protein>
    <recommendedName>
        <fullName evidence="6">Very short patch repair endonuclease</fullName>
        <ecNumber evidence="6">3.1.-.-</ecNumber>
    </recommendedName>
</protein>
<evidence type="ECO:0000256" key="6">
    <source>
        <dbReference type="PIRNR" id="PIRNR018267"/>
    </source>
</evidence>
<sequence length="136" mass="16065">MDKVSKNKRSDIMRAVKSKNSKIEISLMQELRKRKIAYKKHVPNLPGTPDIVLKKEKVAIFVDSCFWHGCRWHGTMPASNRKFWTQKISANKARDKRVTVMCRNLGWKVLRFWEHQLEKDFDGIADRIQKQATLIR</sequence>
<dbReference type="Pfam" id="PF04480">
    <property type="entry name" value="DUF559"/>
    <property type="match status" value="1"/>
</dbReference>
<dbReference type="SUPFAM" id="SSF52980">
    <property type="entry name" value="Restriction endonuclease-like"/>
    <property type="match status" value="1"/>
</dbReference>
<evidence type="ECO:0000313" key="9">
    <source>
        <dbReference type="Proteomes" id="UP000177745"/>
    </source>
</evidence>
<dbReference type="InterPro" id="IPR007569">
    <property type="entry name" value="DUF559"/>
</dbReference>
<keyword evidence="2 6" id="KW-0255">Endonuclease</keyword>
<proteinExistence type="inferred from homology"/>
<accession>A0A1F8HA08</accession>
<evidence type="ECO:0000256" key="1">
    <source>
        <dbReference type="ARBA" id="ARBA00022722"/>
    </source>
</evidence>
<feature type="domain" description="DUF559" evidence="7">
    <location>
        <begin position="91"/>
        <end position="131"/>
    </location>
</feature>
<dbReference type="InterPro" id="IPR011335">
    <property type="entry name" value="Restrct_endonuc-II-like"/>
</dbReference>
<dbReference type="CDD" id="cd00221">
    <property type="entry name" value="Vsr"/>
    <property type="match status" value="1"/>
</dbReference>
<dbReference type="PIRSF" id="PIRSF018267">
    <property type="entry name" value="VSR_endonuc"/>
    <property type="match status" value="1"/>
</dbReference>
<dbReference type="EC" id="3.1.-.-" evidence="6"/>
<comment type="similarity">
    <text evidence="6">Belongs to the vsr family.</text>
</comment>
<evidence type="ECO:0000259" key="7">
    <source>
        <dbReference type="Pfam" id="PF04480"/>
    </source>
</evidence>
<name>A0A1F8HA08_9BACT</name>
<evidence type="ECO:0000313" key="8">
    <source>
        <dbReference type="EMBL" id="OGN34413.1"/>
    </source>
</evidence>
<keyword evidence="1 6" id="KW-0540">Nuclease</keyword>
<dbReference type="GO" id="GO:0004519">
    <property type="term" value="F:endonuclease activity"/>
    <property type="evidence" value="ECO:0007669"/>
    <property type="project" value="UniProtKB-KW"/>
</dbReference>
<evidence type="ECO:0000256" key="5">
    <source>
        <dbReference type="ARBA" id="ARBA00023204"/>
    </source>
</evidence>